<organism evidence="1 2">
    <name type="scientific">Natronoglomus mannanivorans</name>
    <dbReference type="NCBI Taxonomy" id="2979990"/>
    <lineage>
        <taxon>Archaea</taxon>
        <taxon>Methanobacteriati</taxon>
        <taxon>Methanobacteriota</taxon>
        <taxon>Stenosarchaea group</taxon>
        <taxon>Halobacteria</taxon>
        <taxon>Halobacteriales</taxon>
        <taxon>Natrialbaceae</taxon>
        <taxon>Natronoglomus</taxon>
    </lineage>
</organism>
<evidence type="ECO:0000313" key="1">
    <source>
        <dbReference type="EMBL" id="MCU4974861.1"/>
    </source>
</evidence>
<protein>
    <submittedName>
        <fullName evidence="1">Uncharacterized protein</fullName>
    </submittedName>
</protein>
<accession>A0ABT2QIU5</accession>
<name>A0ABT2QIU5_9EURY</name>
<evidence type="ECO:0000313" key="2">
    <source>
        <dbReference type="Proteomes" id="UP001320972"/>
    </source>
</evidence>
<dbReference type="RefSeq" id="WP_338008777.1">
    <property type="nucleotide sequence ID" value="NZ_JAOPKB010000014.1"/>
</dbReference>
<comment type="caution">
    <text evidence="1">The sequence shown here is derived from an EMBL/GenBank/DDBJ whole genome shotgun (WGS) entry which is preliminary data.</text>
</comment>
<gene>
    <name evidence="1" type="ORF">OB955_19255</name>
</gene>
<sequence>MTCRGCGGRVSAVHGPIEGVACERCGLLKVYDDRDRDEGR</sequence>
<dbReference type="EMBL" id="JAOPKB010000014">
    <property type="protein sequence ID" value="MCU4974861.1"/>
    <property type="molecule type" value="Genomic_DNA"/>
</dbReference>
<proteinExistence type="predicted"/>
<reference evidence="1 2" key="1">
    <citation type="submission" date="2022-09" db="EMBL/GenBank/DDBJ databases">
        <title>Enrichment on poylsaccharides allowed isolation of novel metabolic and taxonomic groups of Haloarchaea.</title>
        <authorList>
            <person name="Sorokin D.Y."/>
            <person name="Elcheninov A.G."/>
            <person name="Khizhniak T.V."/>
            <person name="Kolganova T.V."/>
            <person name="Kublanov I.V."/>
        </authorList>
    </citation>
    <scope>NUCLEOTIDE SEQUENCE [LARGE SCALE GENOMIC DNA]</scope>
    <source>
        <strain evidence="1 2">AArc-m2/3/4</strain>
    </source>
</reference>
<keyword evidence="2" id="KW-1185">Reference proteome</keyword>
<dbReference type="Proteomes" id="UP001320972">
    <property type="component" value="Unassembled WGS sequence"/>
</dbReference>